<accession>A0A7H1J2H5</accession>
<evidence type="ECO:0000256" key="1">
    <source>
        <dbReference type="ARBA" id="ARBA00001823"/>
    </source>
</evidence>
<protein>
    <recommendedName>
        <fullName evidence="3 7">Adenylyl-sulfate kinase</fullName>
        <ecNumber evidence="3 7">2.7.1.25</ecNumber>
    </recommendedName>
    <alternativeName>
        <fullName evidence="7">APS kinase</fullName>
    </alternativeName>
    <alternativeName>
        <fullName evidence="7">ATP adenosine-5'-phosphosulfate 3'-phosphotransferase</fullName>
    </alternativeName>
    <alternativeName>
        <fullName evidence="7">Adenosine-5'-phosphosulfate kinase</fullName>
    </alternativeName>
</protein>
<dbReference type="InterPro" id="IPR050512">
    <property type="entry name" value="Sulf_AdTrans/APS_kinase"/>
</dbReference>
<name>A0A7H1J2H5_9GAMM</name>
<dbReference type="InterPro" id="IPR059117">
    <property type="entry name" value="APS_kinase_dom"/>
</dbReference>
<dbReference type="GO" id="GO:0005737">
    <property type="term" value="C:cytoplasm"/>
    <property type="evidence" value="ECO:0007669"/>
    <property type="project" value="TreeGrafter"/>
</dbReference>
<keyword evidence="7 8" id="KW-0418">Kinase</keyword>
<evidence type="ECO:0000256" key="8">
    <source>
        <dbReference type="RuleBase" id="RU004347"/>
    </source>
</evidence>
<dbReference type="CDD" id="cd02027">
    <property type="entry name" value="APSK"/>
    <property type="match status" value="1"/>
</dbReference>
<dbReference type="InterPro" id="IPR027417">
    <property type="entry name" value="P-loop_NTPase"/>
</dbReference>
<comment type="function">
    <text evidence="7 8">Catalyzes the synthesis of activated sulfate.</text>
</comment>
<dbReference type="GO" id="GO:0005524">
    <property type="term" value="F:ATP binding"/>
    <property type="evidence" value="ECO:0007669"/>
    <property type="project" value="UniProtKB-UniRule"/>
</dbReference>
<proteinExistence type="inferred from homology"/>
<dbReference type="RefSeq" id="WP_111609016.1">
    <property type="nucleotide sequence ID" value="NZ_BMLJ01000012.1"/>
</dbReference>
<dbReference type="GO" id="GO:0019379">
    <property type="term" value="P:sulfate assimilation, phosphoadenylyl sulfate reduction by phosphoadenylyl-sulfate reductase (thioredoxin)"/>
    <property type="evidence" value="ECO:0007669"/>
    <property type="project" value="TreeGrafter"/>
</dbReference>
<feature type="binding site" evidence="7">
    <location>
        <begin position="32"/>
        <end position="39"/>
    </location>
    <ligand>
        <name>ATP</name>
        <dbReference type="ChEBI" id="CHEBI:30616"/>
    </ligand>
</feature>
<feature type="domain" description="APS kinase" evidence="9">
    <location>
        <begin position="25"/>
        <end position="174"/>
    </location>
</feature>
<evidence type="ECO:0000256" key="7">
    <source>
        <dbReference type="HAMAP-Rule" id="MF_00065"/>
    </source>
</evidence>
<dbReference type="EC" id="2.7.1.25" evidence="3 7"/>
<dbReference type="Proteomes" id="UP000516370">
    <property type="component" value="Chromosome"/>
</dbReference>
<comment type="similarity">
    <text evidence="7 8">Belongs to the APS kinase family.</text>
</comment>
<dbReference type="KEGG" id="mard:IBG28_13335"/>
<dbReference type="InterPro" id="IPR002891">
    <property type="entry name" value="APS"/>
</dbReference>
<evidence type="ECO:0000313" key="11">
    <source>
        <dbReference type="Proteomes" id="UP000516370"/>
    </source>
</evidence>
<dbReference type="OrthoDB" id="9804504at2"/>
<keyword evidence="5 7" id="KW-0547">Nucleotide-binding</keyword>
<dbReference type="SUPFAM" id="SSF52540">
    <property type="entry name" value="P-loop containing nucleoside triphosphate hydrolases"/>
    <property type="match status" value="1"/>
</dbReference>
<evidence type="ECO:0000256" key="4">
    <source>
        <dbReference type="ARBA" id="ARBA00022679"/>
    </source>
</evidence>
<comment type="catalytic activity">
    <reaction evidence="1 7 8">
        <text>adenosine 5'-phosphosulfate + ATP = 3'-phosphoadenylyl sulfate + ADP + H(+)</text>
        <dbReference type="Rhea" id="RHEA:24152"/>
        <dbReference type="ChEBI" id="CHEBI:15378"/>
        <dbReference type="ChEBI" id="CHEBI:30616"/>
        <dbReference type="ChEBI" id="CHEBI:58243"/>
        <dbReference type="ChEBI" id="CHEBI:58339"/>
        <dbReference type="ChEBI" id="CHEBI:456216"/>
        <dbReference type="EC" id="2.7.1.25"/>
    </reaction>
</comment>
<dbReference type="GO" id="GO:0004781">
    <property type="term" value="F:sulfate adenylyltransferase (ATP) activity"/>
    <property type="evidence" value="ECO:0007669"/>
    <property type="project" value="TreeGrafter"/>
</dbReference>
<evidence type="ECO:0000256" key="2">
    <source>
        <dbReference type="ARBA" id="ARBA00004806"/>
    </source>
</evidence>
<sequence>MDKNLLRQEVSVSTVERALQKHQSPHVIWFTGLSGAGKSTLANALEVALFARGHHSFLLDGDNLRHGLNQDLGFSDTDRSENIRRVGEVAKLFTQAGLIVITAFISPFKEEREWVKNLVGPSQFTEIYLSTSLSVCEKRDVKGLYHKARMGDLTQFTGIDSPYDIPDNADIDIDTAAVSVEESVAIILQYLRRHDLLAFA</sequence>
<comment type="pathway">
    <text evidence="2 7 8">Sulfur metabolism; hydrogen sulfide biosynthesis; sulfite from sulfate: step 2/3.</text>
</comment>
<dbReference type="NCBIfam" id="TIGR00455">
    <property type="entry name" value="apsK"/>
    <property type="match status" value="1"/>
</dbReference>
<dbReference type="AlphaFoldDB" id="A0A7H1J2H5"/>
<dbReference type="PANTHER" id="PTHR42700:SF1">
    <property type="entry name" value="SULFATE ADENYLYLTRANSFERASE"/>
    <property type="match status" value="1"/>
</dbReference>
<dbReference type="GO" id="GO:0010134">
    <property type="term" value="P:sulfate assimilation via adenylyl sulfate reduction"/>
    <property type="evidence" value="ECO:0007669"/>
    <property type="project" value="TreeGrafter"/>
</dbReference>
<evidence type="ECO:0000313" key="10">
    <source>
        <dbReference type="EMBL" id="QNT04691.1"/>
    </source>
</evidence>
<dbReference type="Gene3D" id="3.40.50.300">
    <property type="entry name" value="P-loop containing nucleotide triphosphate hydrolases"/>
    <property type="match status" value="1"/>
</dbReference>
<evidence type="ECO:0000259" key="9">
    <source>
        <dbReference type="Pfam" id="PF01583"/>
    </source>
</evidence>
<evidence type="ECO:0000256" key="6">
    <source>
        <dbReference type="ARBA" id="ARBA00022840"/>
    </source>
</evidence>
<dbReference type="GO" id="GO:0070814">
    <property type="term" value="P:hydrogen sulfide biosynthetic process"/>
    <property type="evidence" value="ECO:0007669"/>
    <property type="project" value="UniProtKB-UniRule"/>
</dbReference>
<organism evidence="10 11">
    <name type="scientific">Marinomonas arctica</name>
    <dbReference type="NCBI Taxonomy" id="383750"/>
    <lineage>
        <taxon>Bacteria</taxon>
        <taxon>Pseudomonadati</taxon>
        <taxon>Pseudomonadota</taxon>
        <taxon>Gammaproteobacteria</taxon>
        <taxon>Oceanospirillales</taxon>
        <taxon>Oceanospirillaceae</taxon>
        <taxon>Marinomonas</taxon>
    </lineage>
</organism>
<dbReference type="Pfam" id="PF01583">
    <property type="entry name" value="APS_kinase"/>
    <property type="match status" value="1"/>
</dbReference>
<evidence type="ECO:0000256" key="5">
    <source>
        <dbReference type="ARBA" id="ARBA00022741"/>
    </source>
</evidence>
<keyword evidence="7" id="KW-0597">Phosphoprotein</keyword>
<dbReference type="PANTHER" id="PTHR42700">
    <property type="entry name" value="SULFATE ADENYLYLTRANSFERASE"/>
    <property type="match status" value="1"/>
</dbReference>
<keyword evidence="4 7" id="KW-0808">Transferase</keyword>
<evidence type="ECO:0000256" key="3">
    <source>
        <dbReference type="ARBA" id="ARBA00012121"/>
    </source>
</evidence>
<keyword evidence="6 7" id="KW-0067">ATP-binding</keyword>
<dbReference type="HAMAP" id="MF_00065">
    <property type="entry name" value="Adenylyl_sulf_kinase"/>
    <property type="match status" value="1"/>
</dbReference>
<dbReference type="UniPathway" id="UPA00140">
    <property type="reaction ID" value="UER00205"/>
</dbReference>
<feature type="active site" description="Phosphoserine intermediate" evidence="7">
    <location>
        <position position="106"/>
    </location>
</feature>
<reference evidence="10 11" key="1">
    <citation type="submission" date="2020-09" db="EMBL/GenBank/DDBJ databases">
        <title>Complete genome sequence of an Arctic sea ice bacterium Marinomonas arctica BSI20414.</title>
        <authorList>
            <person name="Liao L."/>
            <person name="Chen B."/>
        </authorList>
    </citation>
    <scope>NUCLEOTIDE SEQUENCE [LARGE SCALE GENOMIC DNA]</scope>
    <source>
        <strain evidence="10 11">BSI20414</strain>
    </source>
</reference>
<dbReference type="NCBIfam" id="NF003013">
    <property type="entry name" value="PRK03846.1"/>
    <property type="match status" value="1"/>
</dbReference>
<gene>
    <name evidence="7 10" type="primary">cysC</name>
    <name evidence="10" type="ORF">IBG28_13335</name>
</gene>
<dbReference type="GO" id="GO:0004020">
    <property type="term" value="F:adenylylsulfate kinase activity"/>
    <property type="evidence" value="ECO:0007669"/>
    <property type="project" value="UniProtKB-UniRule"/>
</dbReference>
<keyword evidence="11" id="KW-1185">Reference proteome</keyword>
<dbReference type="EMBL" id="CP061081">
    <property type="protein sequence ID" value="QNT04691.1"/>
    <property type="molecule type" value="Genomic_DNA"/>
</dbReference>